<dbReference type="Gramene" id="EFJ17278">
    <property type="protein sequence ID" value="EFJ17278"/>
    <property type="gene ID" value="SELMODRAFT_421236"/>
</dbReference>
<accession>D8SEF6</accession>
<protein>
    <submittedName>
        <fullName evidence="2">Uncharacterized protein</fullName>
    </submittedName>
</protein>
<gene>
    <name evidence="2" type="ORF">SELMODRAFT_421236</name>
</gene>
<dbReference type="KEGG" id="smo:SELMODRAFT_421236"/>
<sequence length="380" mass="41834">MRQLKKSNDKARRGAAMKKLKKSNDKARRVVRGLEGESEISAAGKALIGLPRLDIAVRGKECVLLLLTEESDDDLSWPPVLAWYPEEQLVGIVSNRLLPRDFIPMASCSGLLCGFHREDVLSDWLPGWPRCPLRVAVCNPRTGFQLELPVLNVSDSANDPASAHRLGQIKLEMRGNQEQFSIHVLCTARGVHTVYTWHSSSQAWGSSTSSGIPTGNLAGELIFRDSKLQAYDLHSEAWTAIPIPGAKAWNDFPLPQGFEGYSYHRVDPFRYAHKVIVVGQCENKLPGGIVLLELEGGGGGPPVWRPVAWATADQFADFGTPPPAYLVDWPLQGGDLVVMRAATCSMLDKPVALHLKHHNWLELPASVCRLNLQAVCVYNP</sequence>
<evidence type="ECO:0000313" key="3">
    <source>
        <dbReference type="Proteomes" id="UP000001514"/>
    </source>
</evidence>
<dbReference type="EMBL" id="GL377615">
    <property type="protein sequence ID" value="EFJ17278.1"/>
    <property type="molecule type" value="Genomic_DNA"/>
</dbReference>
<dbReference type="InParanoid" id="D8SEF6"/>
<feature type="compositionally biased region" description="Basic and acidic residues" evidence="1">
    <location>
        <begin position="1"/>
        <end position="12"/>
    </location>
</feature>
<evidence type="ECO:0000256" key="1">
    <source>
        <dbReference type="SAM" id="MobiDB-lite"/>
    </source>
</evidence>
<feature type="region of interest" description="Disordered" evidence="1">
    <location>
        <begin position="1"/>
        <end position="28"/>
    </location>
</feature>
<keyword evidence="3" id="KW-1185">Reference proteome</keyword>
<dbReference type="GO" id="GO:0004842">
    <property type="term" value="F:ubiquitin-protein transferase activity"/>
    <property type="evidence" value="ECO:0000318"/>
    <property type="project" value="GO_Central"/>
</dbReference>
<proteinExistence type="predicted"/>
<evidence type="ECO:0000313" key="2">
    <source>
        <dbReference type="EMBL" id="EFJ17278.1"/>
    </source>
</evidence>
<dbReference type="AlphaFoldDB" id="D8SEF6"/>
<dbReference type="Proteomes" id="UP000001514">
    <property type="component" value="Unassembled WGS sequence"/>
</dbReference>
<reference evidence="2 3" key="1">
    <citation type="journal article" date="2011" name="Science">
        <title>The Selaginella genome identifies genetic changes associated with the evolution of vascular plants.</title>
        <authorList>
            <person name="Banks J.A."/>
            <person name="Nishiyama T."/>
            <person name="Hasebe M."/>
            <person name="Bowman J.L."/>
            <person name="Gribskov M."/>
            <person name="dePamphilis C."/>
            <person name="Albert V.A."/>
            <person name="Aono N."/>
            <person name="Aoyama T."/>
            <person name="Ambrose B.A."/>
            <person name="Ashton N.W."/>
            <person name="Axtell M.J."/>
            <person name="Barker E."/>
            <person name="Barker M.S."/>
            <person name="Bennetzen J.L."/>
            <person name="Bonawitz N.D."/>
            <person name="Chapple C."/>
            <person name="Cheng C."/>
            <person name="Correa L.G."/>
            <person name="Dacre M."/>
            <person name="DeBarry J."/>
            <person name="Dreyer I."/>
            <person name="Elias M."/>
            <person name="Engstrom E.M."/>
            <person name="Estelle M."/>
            <person name="Feng L."/>
            <person name="Finet C."/>
            <person name="Floyd S.K."/>
            <person name="Frommer W.B."/>
            <person name="Fujita T."/>
            <person name="Gramzow L."/>
            <person name="Gutensohn M."/>
            <person name="Harholt J."/>
            <person name="Hattori M."/>
            <person name="Heyl A."/>
            <person name="Hirai T."/>
            <person name="Hiwatashi Y."/>
            <person name="Ishikawa M."/>
            <person name="Iwata M."/>
            <person name="Karol K.G."/>
            <person name="Koehler B."/>
            <person name="Kolukisaoglu U."/>
            <person name="Kubo M."/>
            <person name="Kurata T."/>
            <person name="Lalonde S."/>
            <person name="Li K."/>
            <person name="Li Y."/>
            <person name="Litt A."/>
            <person name="Lyons E."/>
            <person name="Manning G."/>
            <person name="Maruyama T."/>
            <person name="Michael T.P."/>
            <person name="Mikami K."/>
            <person name="Miyazaki S."/>
            <person name="Morinaga S."/>
            <person name="Murata T."/>
            <person name="Mueller-Roeber B."/>
            <person name="Nelson D.R."/>
            <person name="Obara M."/>
            <person name="Oguri Y."/>
            <person name="Olmstead R.G."/>
            <person name="Onodera N."/>
            <person name="Petersen B.L."/>
            <person name="Pils B."/>
            <person name="Prigge M."/>
            <person name="Rensing S.A."/>
            <person name="Riano-Pachon D.M."/>
            <person name="Roberts A.W."/>
            <person name="Sato Y."/>
            <person name="Scheller H.V."/>
            <person name="Schulz B."/>
            <person name="Schulz C."/>
            <person name="Shakirov E.V."/>
            <person name="Shibagaki N."/>
            <person name="Shinohara N."/>
            <person name="Shippen D.E."/>
            <person name="Soerensen I."/>
            <person name="Sotooka R."/>
            <person name="Sugimoto N."/>
            <person name="Sugita M."/>
            <person name="Sumikawa N."/>
            <person name="Tanurdzic M."/>
            <person name="Theissen G."/>
            <person name="Ulvskov P."/>
            <person name="Wakazuki S."/>
            <person name="Weng J.K."/>
            <person name="Willats W.W."/>
            <person name="Wipf D."/>
            <person name="Wolf P.G."/>
            <person name="Yang L."/>
            <person name="Zimmer A.D."/>
            <person name="Zhu Q."/>
            <person name="Mitros T."/>
            <person name="Hellsten U."/>
            <person name="Loque D."/>
            <person name="Otillar R."/>
            <person name="Salamov A."/>
            <person name="Schmutz J."/>
            <person name="Shapiro H."/>
            <person name="Lindquist E."/>
            <person name="Lucas S."/>
            <person name="Rokhsar D."/>
            <person name="Grigoriev I.V."/>
        </authorList>
    </citation>
    <scope>NUCLEOTIDE SEQUENCE [LARGE SCALE GENOMIC DNA]</scope>
</reference>
<name>D8SEF6_SELML</name>
<dbReference type="GO" id="GO:0031146">
    <property type="term" value="P:SCF-dependent proteasomal ubiquitin-dependent protein catabolic process"/>
    <property type="evidence" value="ECO:0000318"/>
    <property type="project" value="GO_Central"/>
</dbReference>
<organism evidence="3">
    <name type="scientific">Selaginella moellendorffii</name>
    <name type="common">Spikemoss</name>
    <dbReference type="NCBI Taxonomy" id="88036"/>
    <lineage>
        <taxon>Eukaryota</taxon>
        <taxon>Viridiplantae</taxon>
        <taxon>Streptophyta</taxon>
        <taxon>Embryophyta</taxon>
        <taxon>Tracheophyta</taxon>
        <taxon>Lycopodiopsida</taxon>
        <taxon>Selaginellales</taxon>
        <taxon>Selaginellaceae</taxon>
        <taxon>Selaginella</taxon>
    </lineage>
</organism>
<dbReference type="HOGENOM" id="CLU_061676_0_0_1"/>